<comment type="similarity">
    <text evidence="2">Belongs to the MscS (TC 1.A.23) family.</text>
</comment>
<dbReference type="SUPFAM" id="SSF50182">
    <property type="entry name" value="Sm-like ribonucleoproteins"/>
    <property type="match status" value="1"/>
</dbReference>
<protein>
    <submittedName>
        <fullName evidence="11">Mechanosensitive ion channel</fullName>
    </submittedName>
</protein>
<feature type="compositionally biased region" description="Low complexity" evidence="7">
    <location>
        <begin position="330"/>
        <end position="360"/>
    </location>
</feature>
<feature type="transmembrane region" description="Helical" evidence="8">
    <location>
        <begin position="82"/>
        <end position="101"/>
    </location>
</feature>
<feature type="transmembrane region" description="Helical" evidence="8">
    <location>
        <begin position="107"/>
        <end position="130"/>
    </location>
</feature>
<dbReference type="RefSeq" id="WP_134453926.1">
    <property type="nucleotide sequence ID" value="NZ_SOFL01000035.1"/>
</dbReference>
<evidence type="ECO:0000256" key="5">
    <source>
        <dbReference type="ARBA" id="ARBA00022989"/>
    </source>
</evidence>
<dbReference type="SUPFAM" id="SSF82689">
    <property type="entry name" value="Mechanosensitive channel protein MscS (YggB), C-terminal domain"/>
    <property type="match status" value="1"/>
</dbReference>
<dbReference type="EMBL" id="SOFL01000035">
    <property type="protein sequence ID" value="TFC01393.1"/>
    <property type="molecule type" value="Genomic_DNA"/>
</dbReference>
<evidence type="ECO:0000256" key="3">
    <source>
        <dbReference type="ARBA" id="ARBA00022475"/>
    </source>
</evidence>
<evidence type="ECO:0000256" key="8">
    <source>
        <dbReference type="SAM" id="Phobius"/>
    </source>
</evidence>
<dbReference type="GO" id="GO:0005886">
    <property type="term" value="C:plasma membrane"/>
    <property type="evidence" value="ECO:0007669"/>
    <property type="project" value="UniProtKB-SubCell"/>
</dbReference>
<dbReference type="OrthoDB" id="4638917at2"/>
<reference evidence="11 12" key="1">
    <citation type="submission" date="2019-03" db="EMBL/GenBank/DDBJ databases">
        <title>Genomics of glacier-inhabiting Cryobacterium strains.</title>
        <authorList>
            <person name="Liu Q."/>
            <person name="Xin Y.-H."/>
        </authorList>
    </citation>
    <scope>NUCLEOTIDE SEQUENCE [LARGE SCALE GENOMIC DNA]</scope>
    <source>
        <strain evidence="11 12">RHLS22-1</strain>
    </source>
</reference>
<dbReference type="InterPro" id="IPR023408">
    <property type="entry name" value="MscS_beta-dom_sf"/>
</dbReference>
<dbReference type="Pfam" id="PF00924">
    <property type="entry name" value="MS_channel_2nd"/>
    <property type="match status" value="1"/>
</dbReference>
<dbReference type="InterPro" id="IPR010920">
    <property type="entry name" value="LSM_dom_sf"/>
</dbReference>
<keyword evidence="3" id="KW-1003">Cell membrane</keyword>
<feature type="region of interest" description="Disordered" evidence="7">
    <location>
        <begin position="300"/>
        <end position="514"/>
    </location>
</feature>
<dbReference type="InterPro" id="IPR049278">
    <property type="entry name" value="MS_channel_C"/>
</dbReference>
<feature type="transmembrane region" description="Helical" evidence="8">
    <location>
        <begin position="12"/>
        <end position="35"/>
    </location>
</feature>
<evidence type="ECO:0000313" key="12">
    <source>
        <dbReference type="Proteomes" id="UP000297907"/>
    </source>
</evidence>
<dbReference type="PANTHER" id="PTHR30460:SF0">
    <property type="entry name" value="MODERATE CONDUCTANCE MECHANOSENSITIVE CHANNEL YBIO"/>
    <property type="match status" value="1"/>
</dbReference>
<keyword evidence="4 8" id="KW-0812">Transmembrane</keyword>
<evidence type="ECO:0000256" key="6">
    <source>
        <dbReference type="ARBA" id="ARBA00023136"/>
    </source>
</evidence>
<dbReference type="Gene3D" id="2.30.30.60">
    <property type="match status" value="1"/>
</dbReference>
<gene>
    <name evidence="11" type="ORF">E3O42_10650</name>
</gene>
<dbReference type="FunFam" id="2.30.30.60:FF:000001">
    <property type="entry name" value="MscS Mechanosensitive ion channel"/>
    <property type="match status" value="1"/>
</dbReference>
<feature type="domain" description="Mechanosensitive ion channel MscS C-terminal" evidence="10">
    <location>
        <begin position="200"/>
        <end position="286"/>
    </location>
</feature>
<sequence length="514" mass="54238">MNWDTFWAAADSIYNLTIVQVAVIIIFSLVARWLLLFVIHRVVAQIVSGVKKTQNVDDTQALNVSPVAAVRTVQRTRTLGSVLTNIVNVVVVVIAILLIVTELNPEILTSFALLTAALGAGLGFGAQNIVKDVLNGLFMVMEDQLGVGDVVDLGPATGVVEAVGIRITQVRDVNGTLWFVRNGEILRVGNMSQGWARVIIDLAVPYKTDVEAVQTEMLRVAVEMATNSKWRSRVLEKPEIWGIESIAEDAVVIRIVIKTRTTAKDDVARELRLRLKRALDAMGVELPSLTSIVLTGFEGAASVQGARPPRTTPLPVIAPPKKAPRKSRAARAAEAAAAAASASPHAAAPQSAAPQSAAPHPDARHPATPQPAALRSAKTPASPLVPATPQTIDAAAQPTTRIPSIARNQAPRAPRTVRLPVQDASPEFSDSPDGPATASNDTTAVATPPVATPAQQAATPPQHPAATDSTAKPTAKPATKQPAKPKTRPIDKQAEPQPEVSSGTATTRDGDTHD</sequence>
<feature type="domain" description="Mechanosensitive ion channel MscS" evidence="9">
    <location>
        <begin position="128"/>
        <end position="192"/>
    </location>
</feature>
<name>A0A4R8W662_9MICO</name>
<accession>A0A4R8W662</accession>
<evidence type="ECO:0000256" key="1">
    <source>
        <dbReference type="ARBA" id="ARBA00004651"/>
    </source>
</evidence>
<dbReference type="PANTHER" id="PTHR30460">
    <property type="entry name" value="MODERATE CONDUCTANCE MECHANOSENSITIVE CHANNEL YBIO"/>
    <property type="match status" value="1"/>
</dbReference>
<feature type="compositionally biased region" description="Low complexity" evidence="7">
    <location>
        <begin position="442"/>
        <end position="484"/>
    </location>
</feature>
<evidence type="ECO:0000313" key="11">
    <source>
        <dbReference type="EMBL" id="TFC01393.1"/>
    </source>
</evidence>
<evidence type="ECO:0000256" key="7">
    <source>
        <dbReference type="SAM" id="MobiDB-lite"/>
    </source>
</evidence>
<evidence type="ECO:0000256" key="4">
    <source>
        <dbReference type="ARBA" id="ARBA00022692"/>
    </source>
</evidence>
<dbReference type="Pfam" id="PF21082">
    <property type="entry name" value="MS_channel_3rd"/>
    <property type="match status" value="1"/>
</dbReference>
<dbReference type="GO" id="GO:0008381">
    <property type="term" value="F:mechanosensitive monoatomic ion channel activity"/>
    <property type="evidence" value="ECO:0007669"/>
    <property type="project" value="InterPro"/>
</dbReference>
<comment type="subcellular location">
    <subcellularLocation>
        <location evidence="1">Cell membrane</location>
        <topology evidence="1">Multi-pass membrane protein</topology>
    </subcellularLocation>
</comment>
<dbReference type="InterPro" id="IPR045276">
    <property type="entry name" value="YbiO_bact"/>
</dbReference>
<dbReference type="Gene3D" id="1.10.287.1260">
    <property type="match status" value="1"/>
</dbReference>
<dbReference type="AlphaFoldDB" id="A0A4R8W662"/>
<keyword evidence="5 8" id="KW-1133">Transmembrane helix</keyword>
<dbReference type="Gene3D" id="3.30.70.100">
    <property type="match status" value="1"/>
</dbReference>
<dbReference type="Proteomes" id="UP000297907">
    <property type="component" value="Unassembled WGS sequence"/>
</dbReference>
<keyword evidence="12" id="KW-1185">Reference proteome</keyword>
<organism evidence="11 12">
    <name type="scientific">Cryobacterium adonitolivorans</name>
    <dbReference type="NCBI Taxonomy" id="1259189"/>
    <lineage>
        <taxon>Bacteria</taxon>
        <taxon>Bacillati</taxon>
        <taxon>Actinomycetota</taxon>
        <taxon>Actinomycetes</taxon>
        <taxon>Micrococcales</taxon>
        <taxon>Microbacteriaceae</taxon>
        <taxon>Cryobacterium</taxon>
    </lineage>
</organism>
<evidence type="ECO:0000259" key="9">
    <source>
        <dbReference type="Pfam" id="PF00924"/>
    </source>
</evidence>
<comment type="caution">
    <text evidence="11">The sequence shown here is derived from an EMBL/GenBank/DDBJ whole genome shotgun (WGS) entry which is preliminary data.</text>
</comment>
<evidence type="ECO:0000259" key="10">
    <source>
        <dbReference type="Pfam" id="PF21082"/>
    </source>
</evidence>
<evidence type="ECO:0000256" key="2">
    <source>
        <dbReference type="ARBA" id="ARBA00008017"/>
    </source>
</evidence>
<keyword evidence="6 8" id="KW-0472">Membrane</keyword>
<proteinExistence type="inferred from homology"/>
<dbReference type="InterPro" id="IPR011066">
    <property type="entry name" value="MscS_channel_C_sf"/>
</dbReference>
<dbReference type="InterPro" id="IPR006685">
    <property type="entry name" value="MscS_channel_2nd"/>
</dbReference>